<keyword evidence="6 8" id="KW-0539">Nucleus</keyword>
<dbReference type="GO" id="GO:0008270">
    <property type="term" value="F:zinc ion binding"/>
    <property type="evidence" value="ECO:0007669"/>
    <property type="project" value="UniProtKB-KW"/>
</dbReference>
<evidence type="ECO:0000256" key="6">
    <source>
        <dbReference type="ARBA" id="ARBA00023242"/>
    </source>
</evidence>
<organism evidence="11">
    <name type="scientific">Solanum lycopersicum</name>
    <name type="common">Tomato</name>
    <name type="synonym">Lycopersicon esculentum</name>
    <dbReference type="NCBI Taxonomy" id="4081"/>
    <lineage>
        <taxon>Eukaryota</taxon>
        <taxon>Viridiplantae</taxon>
        <taxon>Streptophyta</taxon>
        <taxon>Embryophyta</taxon>
        <taxon>Tracheophyta</taxon>
        <taxon>Spermatophyta</taxon>
        <taxon>Magnoliopsida</taxon>
        <taxon>eudicotyledons</taxon>
        <taxon>Gunneridae</taxon>
        <taxon>Pentapetalae</taxon>
        <taxon>asterids</taxon>
        <taxon>lamiids</taxon>
        <taxon>Solanales</taxon>
        <taxon>Solanaceae</taxon>
        <taxon>Solanoideae</taxon>
        <taxon>Solaneae</taxon>
        <taxon>Solanum</taxon>
        <taxon>Solanum subgen. Lycopersicon</taxon>
    </lineage>
</organism>
<keyword evidence="5" id="KW-0862">Zinc</keyword>
<dbReference type="FunCoup" id="A0A3Q7I061">
    <property type="interactions" value="42"/>
</dbReference>
<dbReference type="InterPro" id="IPR045281">
    <property type="entry name" value="CONSTANS-like"/>
</dbReference>
<dbReference type="Gramene" id="Solyc07g006630.3.1">
    <property type="protein sequence ID" value="Solyc07g006630.3.1"/>
    <property type="gene ID" value="Solyc07g006630.3"/>
</dbReference>
<evidence type="ECO:0000256" key="4">
    <source>
        <dbReference type="ARBA" id="ARBA00022771"/>
    </source>
</evidence>
<dbReference type="InterPro" id="IPR049808">
    <property type="entry name" value="CONSTANS-like_Bbox1"/>
</dbReference>
<dbReference type="GO" id="GO:0009909">
    <property type="term" value="P:regulation of flower development"/>
    <property type="evidence" value="ECO:0000318"/>
    <property type="project" value="GO_Central"/>
</dbReference>
<dbReference type="SMART" id="SM00336">
    <property type="entry name" value="BBOX"/>
    <property type="match status" value="2"/>
</dbReference>
<keyword evidence="12" id="KW-1185">Reference proteome</keyword>
<keyword evidence="3" id="KW-0479">Metal-binding</keyword>
<feature type="domain" description="CCT" evidence="10">
    <location>
        <begin position="312"/>
        <end position="354"/>
    </location>
</feature>
<feature type="domain" description="B box-type" evidence="9">
    <location>
        <begin position="64"/>
        <end position="111"/>
    </location>
</feature>
<evidence type="ECO:0000256" key="7">
    <source>
        <dbReference type="PROSITE-ProRule" id="PRU00024"/>
    </source>
</evidence>
<reference evidence="11" key="2">
    <citation type="submission" date="2019-01" db="UniProtKB">
        <authorList>
            <consortium name="EnsemblPlants"/>
        </authorList>
    </citation>
    <scope>IDENTIFICATION</scope>
    <source>
        <strain evidence="11">cv. Heinz 1706</strain>
    </source>
</reference>
<accession>A0A3Q7I061</accession>
<dbReference type="EnsemblPlants" id="Solyc07g006630.3.1">
    <property type="protein sequence ID" value="Solyc07g006630.3.1"/>
    <property type="gene ID" value="Solyc07g006630.3"/>
</dbReference>
<evidence type="ECO:0000256" key="8">
    <source>
        <dbReference type="PROSITE-ProRule" id="PRU00357"/>
    </source>
</evidence>
<protein>
    <submittedName>
        <fullName evidence="11">Uncharacterized protein</fullName>
    </submittedName>
</protein>
<evidence type="ECO:0000313" key="12">
    <source>
        <dbReference type="Proteomes" id="UP000004994"/>
    </source>
</evidence>
<comment type="similarity">
    <text evidence="2">Belongs to the CONSTANS family.</text>
</comment>
<evidence type="ECO:0000256" key="1">
    <source>
        <dbReference type="ARBA" id="ARBA00004123"/>
    </source>
</evidence>
<evidence type="ECO:0000256" key="5">
    <source>
        <dbReference type="ARBA" id="ARBA00022833"/>
    </source>
</evidence>
<name>A0A3Q7I061_SOLLC</name>
<evidence type="ECO:0000259" key="9">
    <source>
        <dbReference type="PROSITE" id="PS50119"/>
    </source>
</evidence>
<dbReference type="Proteomes" id="UP000004994">
    <property type="component" value="Chromosome 7"/>
</dbReference>
<comment type="subcellular location">
    <subcellularLocation>
        <location evidence="1 8">Nucleus</location>
    </subcellularLocation>
</comment>
<evidence type="ECO:0000313" key="11">
    <source>
        <dbReference type="EnsemblPlants" id="Solyc07g006630.3.1"/>
    </source>
</evidence>
<dbReference type="PROSITE" id="PS50119">
    <property type="entry name" value="ZF_BBOX"/>
    <property type="match status" value="2"/>
</dbReference>
<dbReference type="PANTHER" id="PTHR31319">
    <property type="entry name" value="ZINC FINGER PROTEIN CONSTANS-LIKE 4"/>
    <property type="match status" value="1"/>
</dbReference>
<dbReference type="STRING" id="4081.A0A3Q7I061"/>
<dbReference type="AlphaFoldDB" id="A0A3Q7I061"/>
<gene>
    <name evidence="11" type="primary">LOC100191137</name>
</gene>
<dbReference type="InterPro" id="IPR010402">
    <property type="entry name" value="CCT_domain"/>
</dbReference>
<dbReference type="GO" id="GO:0000976">
    <property type="term" value="F:transcription cis-regulatory region binding"/>
    <property type="evidence" value="ECO:0007669"/>
    <property type="project" value="EnsemblPlants"/>
</dbReference>
<evidence type="ECO:0000256" key="2">
    <source>
        <dbReference type="ARBA" id="ARBA00010024"/>
    </source>
</evidence>
<dbReference type="PANTHER" id="PTHR31319:SF53">
    <property type="entry name" value="ZINC FINGER PROTEIN CONSTANS-LIKE 5"/>
    <property type="match status" value="1"/>
</dbReference>
<dbReference type="CDD" id="cd19821">
    <property type="entry name" value="Bbox1_BBX-like"/>
    <property type="match status" value="2"/>
</dbReference>
<proteinExistence type="inferred from homology"/>
<dbReference type="Pfam" id="PF06203">
    <property type="entry name" value="CCT"/>
    <property type="match status" value="1"/>
</dbReference>
<evidence type="ECO:0000256" key="3">
    <source>
        <dbReference type="ARBA" id="ARBA00022723"/>
    </source>
</evidence>
<dbReference type="Pfam" id="PF00643">
    <property type="entry name" value="zf-B_box"/>
    <property type="match status" value="1"/>
</dbReference>
<dbReference type="OMA" id="REAPNCF"/>
<dbReference type="PROSITE" id="PS51017">
    <property type="entry name" value="CCT"/>
    <property type="match status" value="1"/>
</dbReference>
<feature type="domain" description="B box-type" evidence="9">
    <location>
        <begin position="27"/>
        <end position="68"/>
    </location>
</feature>
<evidence type="ECO:0000259" key="10">
    <source>
        <dbReference type="PROSITE" id="PS51017"/>
    </source>
</evidence>
<sequence length="391" mass="43245">KKKKKMGIFREAPNCFPGGWNIGAAARMAKSCEYCHLAAALVFCRTDNTFVCLSCDTRLHARHERVWVCEVCEQAAASVTCRADAAALCVACDRDIHSANPLARRHERVPVVPFYDPVESVVKSTAATLLVSINGTTTTATTTATITPELGKVDTCIGHHENNNDPWIPPNTITSKLPLNTEMKGMDFIFTDSENFLDFDYPACVDTQSQPHYNSSNDSVVPVQANTPIKSLPFHHQEKHFEIDFTQSHIKSYNTPSLSVSSSSLDVGIVPDGSSISEISYPYIRTMNNSNSSIDLSNSANHQGEKLLGLDREARVLRYREKKKNRKFEKTIRYASRKAYAETRPRIKGRFAKRTDGSAGAGEFDDVDGIFSGTDFIAAESRYGVVPSFLT</sequence>
<dbReference type="PaxDb" id="4081-Solyc07g006630.2.1"/>
<reference evidence="11" key="1">
    <citation type="journal article" date="2012" name="Nature">
        <title>The tomato genome sequence provides insights into fleshy fruit evolution.</title>
        <authorList>
            <consortium name="Tomato Genome Consortium"/>
        </authorList>
    </citation>
    <scope>NUCLEOTIDE SEQUENCE [LARGE SCALE GENOMIC DNA]</scope>
    <source>
        <strain evidence="11">cv. Heinz 1706</strain>
    </source>
</reference>
<dbReference type="InParanoid" id="A0A3Q7I061"/>
<dbReference type="InterPro" id="IPR000315">
    <property type="entry name" value="Znf_B-box"/>
</dbReference>
<keyword evidence="4 7" id="KW-0863">Zinc-finger</keyword>
<dbReference type="GO" id="GO:0005634">
    <property type="term" value="C:nucleus"/>
    <property type="evidence" value="ECO:0000318"/>
    <property type="project" value="GO_Central"/>
</dbReference>